<dbReference type="Gene3D" id="3.90.220.20">
    <property type="entry name" value="DNA methylase specificity domains"/>
    <property type="match status" value="2"/>
</dbReference>
<dbReference type="SUPFAM" id="SSF116734">
    <property type="entry name" value="DNA methylase specificity domain"/>
    <property type="match status" value="2"/>
</dbReference>
<accession>A0ABU8WV87</accession>
<dbReference type="Proteomes" id="UP001385892">
    <property type="component" value="Unassembled WGS sequence"/>
</dbReference>
<evidence type="ECO:0000256" key="3">
    <source>
        <dbReference type="ARBA" id="ARBA00023125"/>
    </source>
</evidence>
<evidence type="ECO:0000313" key="6">
    <source>
        <dbReference type="Proteomes" id="UP001385892"/>
    </source>
</evidence>
<keyword evidence="5" id="KW-0540">Nuclease</keyword>
<dbReference type="Pfam" id="PF01420">
    <property type="entry name" value="Methylase_S"/>
    <property type="match status" value="1"/>
</dbReference>
<dbReference type="PANTHER" id="PTHR43140">
    <property type="entry name" value="TYPE-1 RESTRICTION ENZYME ECOKI SPECIFICITY PROTEIN"/>
    <property type="match status" value="1"/>
</dbReference>
<keyword evidence="6" id="KW-1185">Reference proteome</keyword>
<evidence type="ECO:0000256" key="2">
    <source>
        <dbReference type="ARBA" id="ARBA00022747"/>
    </source>
</evidence>
<dbReference type="GO" id="GO:0016787">
    <property type="term" value="F:hydrolase activity"/>
    <property type="evidence" value="ECO:0007669"/>
    <property type="project" value="UniProtKB-KW"/>
</dbReference>
<proteinExistence type="inferred from homology"/>
<comment type="similarity">
    <text evidence="1">Belongs to the type-I restriction system S methylase family.</text>
</comment>
<dbReference type="PANTHER" id="PTHR43140:SF1">
    <property type="entry name" value="TYPE I RESTRICTION ENZYME ECOKI SPECIFICITY SUBUNIT"/>
    <property type="match status" value="1"/>
</dbReference>
<reference evidence="5 6" key="1">
    <citation type="submission" date="2024-03" db="EMBL/GenBank/DDBJ databases">
        <title>Novel species of the genus Variovorax.</title>
        <authorList>
            <person name="Liu Q."/>
            <person name="Xin Y.-H."/>
        </authorList>
    </citation>
    <scope>NUCLEOTIDE SEQUENCE [LARGE SCALE GENOMIC DNA]</scope>
    <source>
        <strain evidence="5 6">KACC 18900</strain>
    </source>
</reference>
<keyword evidence="5" id="KW-0378">Hydrolase</keyword>
<sequence>MLLSNLDLLATAPGGVAHLRETILTLAVQGKLVPQDPVDEPTSVLLQEIRTEKDRLIAEGKIKQDKSLVEISDEEKPFGLPVGWEWVRALDVCALITDGDHQPPPKADMGVPFLVIGDVRTGFVALEGASRFVPESYFEGLDWGKKPCLGDVLYTTVGSFGIPIPVVQQQRFCFQRHIALFRPAVIELQSYLATALQTKLAFDQAERGATGIAQKTVPLSVLRNLLLPLPPLAEQSRIVTRVEELMRLCDALEAKGRLEAAQHAQLVSTLLGTLTASVTPEELADNWQRVAQHFDLLLDRPEAVDALEQTLLQLAVRGLLVHQDPADEPASALLARIRTEKDRLIAEGKIKRDKPLPPVTDEEKPFELPVGWEWTRMGTVVNGSEAGWSPTCIGSPRRPGHWGVLKVSAVSWGEFDATANKELPLDLAPKPEYEVRDGDFLLSRANTAELVARSVVVTTAEPRLMLSDKVIRLDVSSQMNRVFLNMVNNASHAREHYAMRASGTSSSMKNVSREVVLALPVPLPPFVEQSRIVTCVTALRRLCADLRQRLKAAQATQSHLAQALVESSNAL</sequence>
<dbReference type="InterPro" id="IPR044946">
    <property type="entry name" value="Restrct_endonuc_typeI_TRD_sf"/>
</dbReference>
<dbReference type="InterPro" id="IPR000055">
    <property type="entry name" value="Restrct_endonuc_typeI_TRD"/>
</dbReference>
<name>A0ABU8WV87_9BURK</name>
<protein>
    <submittedName>
        <fullName evidence="5">Restriction endonuclease subunit S</fullName>
        <ecNumber evidence="5">3.1.21.-</ecNumber>
    </submittedName>
</protein>
<organism evidence="5 6">
    <name type="scientific">Variovorax rhizosphaerae</name>
    <dbReference type="NCBI Taxonomy" id="1836200"/>
    <lineage>
        <taxon>Bacteria</taxon>
        <taxon>Pseudomonadati</taxon>
        <taxon>Pseudomonadota</taxon>
        <taxon>Betaproteobacteria</taxon>
        <taxon>Burkholderiales</taxon>
        <taxon>Comamonadaceae</taxon>
        <taxon>Variovorax</taxon>
    </lineage>
</organism>
<evidence type="ECO:0000259" key="4">
    <source>
        <dbReference type="Pfam" id="PF01420"/>
    </source>
</evidence>
<evidence type="ECO:0000313" key="5">
    <source>
        <dbReference type="EMBL" id="MEJ8850402.1"/>
    </source>
</evidence>
<dbReference type="InterPro" id="IPR051212">
    <property type="entry name" value="Type-I_RE_S_subunit"/>
</dbReference>
<gene>
    <name evidence="5" type="ORF">WKW82_27450</name>
</gene>
<feature type="domain" description="Type I restriction modification DNA specificity" evidence="4">
    <location>
        <begin position="150"/>
        <end position="258"/>
    </location>
</feature>
<dbReference type="RefSeq" id="WP_340345736.1">
    <property type="nucleotide sequence ID" value="NZ_JBBKZT010000015.1"/>
</dbReference>
<keyword evidence="2" id="KW-0680">Restriction system</keyword>
<dbReference type="CDD" id="cd17261">
    <property type="entry name" value="RMtype1_S_EcoKI-TRD2-CR2_like"/>
    <property type="match status" value="1"/>
</dbReference>
<comment type="caution">
    <text evidence="5">The sequence shown here is derived from an EMBL/GenBank/DDBJ whole genome shotgun (WGS) entry which is preliminary data.</text>
</comment>
<dbReference type="EMBL" id="JBBKZT010000015">
    <property type="protein sequence ID" value="MEJ8850402.1"/>
    <property type="molecule type" value="Genomic_DNA"/>
</dbReference>
<dbReference type="EC" id="3.1.21.-" evidence="5"/>
<evidence type="ECO:0000256" key="1">
    <source>
        <dbReference type="ARBA" id="ARBA00010923"/>
    </source>
</evidence>
<keyword evidence="5" id="KW-0255">Endonuclease</keyword>
<keyword evidence="3" id="KW-0238">DNA-binding</keyword>
<dbReference type="GO" id="GO:0004519">
    <property type="term" value="F:endonuclease activity"/>
    <property type="evidence" value="ECO:0007669"/>
    <property type="project" value="UniProtKB-KW"/>
</dbReference>